<dbReference type="GeneID" id="39584846"/>
<evidence type="ECO:0000313" key="2">
    <source>
        <dbReference type="Proteomes" id="UP000279236"/>
    </source>
</evidence>
<dbReference type="OrthoDB" id="2349883at2759"/>
<dbReference type="EMBL" id="RSCE01000001">
    <property type="protein sequence ID" value="RSH87786.1"/>
    <property type="molecule type" value="Genomic_DNA"/>
</dbReference>
<dbReference type="RefSeq" id="XP_028479994.1">
    <property type="nucleotide sequence ID" value="XM_028616137.1"/>
</dbReference>
<proteinExistence type="predicted"/>
<gene>
    <name evidence="1" type="ORF">EHS24_000303</name>
</gene>
<comment type="caution">
    <text evidence="1">The sequence shown here is derived from an EMBL/GenBank/DDBJ whole genome shotgun (WGS) entry which is preliminary data.</text>
</comment>
<sequence>MLARRVALNPAARRAFVAPCAPRARMYTSTPPPSLVSVLPFKHTPEEARGRLMQIGLAATASPMNILLSLGMRLFGADIEPIGRELGLASNLKLTEMKAAYYPVWVMDLLVQGKVTPTQGGKAMDASLALRGAHIPGNAFAPLSYISFQVAKVPKNELKEYNPREDLNQFGSGYEIIEVPFNVSPFGVLDSARRKVGHNCHVNDMRIDERDWKTNLAAAYPVMVPIYVAEFEFTPDSSDESSYSYRVVMHAGEEQLSECSINCQVPPKEMVGEQGESRYWLWTVPFVDTTSFVLPKAPFTGSGFRKTEPTSKVVNDAIIQWMAPMTDGDSVPPSPTLSVANNVELNWFDARIQRWMGEEAQQNQAFLDSADSVARFAQTMASFQEMGLPDGVDPVATVVRFGKREAGHKMVERTPRSKMMHEMETSLNEAMEEMETLKPQWLIEYEIDQETAAAQQKKKNNNKDSK</sequence>
<accession>A0A427Y9N0</accession>
<evidence type="ECO:0000313" key="1">
    <source>
        <dbReference type="EMBL" id="RSH87786.1"/>
    </source>
</evidence>
<protein>
    <submittedName>
        <fullName evidence="1">Uncharacterized protein</fullName>
    </submittedName>
</protein>
<dbReference type="AlphaFoldDB" id="A0A427Y9N0"/>
<reference evidence="1 2" key="1">
    <citation type="submission" date="2018-11" db="EMBL/GenBank/DDBJ databases">
        <title>Genome sequence of Apiotrichum porosum DSM 27194.</title>
        <authorList>
            <person name="Aliyu H."/>
            <person name="Gorte O."/>
            <person name="Ochsenreither K."/>
        </authorList>
    </citation>
    <scope>NUCLEOTIDE SEQUENCE [LARGE SCALE GENOMIC DNA]</scope>
    <source>
        <strain evidence="1 2">DSM 27194</strain>
    </source>
</reference>
<name>A0A427Y9N0_9TREE</name>
<keyword evidence="2" id="KW-1185">Reference proteome</keyword>
<dbReference type="Proteomes" id="UP000279236">
    <property type="component" value="Unassembled WGS sequence"/>
</dbReference>
<organism evidence="1 2">
    <name type="scientific">Apiotrichum porosum</name>
    <dbReference type="NCBI Taxonomy" id="105984"/>
    <lineage>
        <taxon>Eukaryota</taxon>
        <taxon>Fungi</taxon>
        <taxon>Dikarya</taxon>
        <taxon>Basidiomycota</taxon>
        <taxon>Agaricomycotina</taxon>
        <taxon>Tremellomycetes</taxon>
        <taxon>Trichosporonales</taxon>
        <taxon>Trichosporonaceae</taxon>
        <taxon>Apiotrichum</taxon>
    </lineage>
</organism>